<keyword evidence="7 9" id="KW-0472">Membrane</keyword>
<feature type="transmembrane region" description="Helical" evidence="9">
    <location>
        <begin position="1078"/>
        <end position="1108"/>
    </location>
</feature>
<dbReference type="Gene3D" id="2.60.40.150">
    <property type="entry name" value="C2 domain"/>
    <property type="match status" value="5"/>
</dbReference>
<evidence type="ECO:0000256" key="3">
    <source>
        <dbReference type="ARBA" id="ARBA00022692"/>
    </source>
</evidence>
<reference evidence="11 12" key="1">
    <citation type="submission" date="2024-02" db="EMBL/GenBank/DDBJ databases">
        <authorList>
            <person name="Vignale AGUSTIN F."/>
            <person name="Sosa J E."/>
            <person name="Modenutti C."/>
        </authorList>
    </citation>
    <scope>NUCLEOTIDE SEQUENCE [LARGE SCALE GENOMIC DNA]</scope>
</reference>
<dbReference type="EMBL" id="CAUOFW020000803">
    <property type="protein sequence ID" value="CAK9137113.1"/>
    <property type="molecule type" value="Genomic_DNA"/>
</dbReference>
<dbReference type="PANTHER" id="PTHR31425">
    <property type="entry name" value="PHOSPHORIBOSYLANTHRANILATE TRANSFERASE ISOFORM 1"/>
    <property type="match status" value="1"/>
</dbReference>
<feature type="domain" description="C2" evidence="10">
    <location>
        <begin position="492"/>
        <end position="620"/>
    </location>
</feature>
<dbReference type="SUPFAM" id="SSF49562">
    <property type="entry name" value="C2 domain (Calcium/lipid-binding domain, CaLB)"/>
    <property type="match status" value="5"/>
</dbReference>
<keyword evidence="6 9" id="KW-1133">Transmembrane helix</keyword>
<dbReference type="InterPro" id="IPR035892">
    <property type="entry name" value="C2_domain_sf"/>
</dbReference>
<feature type="domain" description="C2" evidence="10">
    <location>
        <begin position="209"/>
        <end position="335"/>
    </location>
</feature>
<dbReference type="AlphaFoldDB" id="A0ABC8R3D2"/>
<feature type="domain" description="C2" evidence="10">
    <location>
        <begin position="659"/>
        <end position="778"/>
    </location>
</feature>
<feature type="compositionally biased region" description="Pro residues" evidence="8">
    <location>
        <begin position="437"/>
        <end position="450"/>
    </location>
</feature>
<dbReference type="PROSITE" id="PS50004">
    <property type="entry name" value="C2"/>
    <property type="match status" value="5"/>
</dbReference>
<accession>A0ABC8R3D2</accession>
<comment type="subcellular location">
    <subcellularLocation>
        <location evidence="1">Membrane</location>
        <topology evidence="1">Multi-pass membrane protein</topology>
    </subcellularLocation>
</comment>
<evidence type="ECO:0000256" key="8">
    <source>
        <dbReference type="SAM" id="MobiDB-lite"/>
    </source>
</evidence>
<evidence type="ECO:0000256" key="7">
    <source>
        <dbReference type="ARBA" id="ARBA00023136"/>
    </source>
</evidence>
<dbReference type="CDD" id="cd08379">
    <property type="entry name" value="C2D_MCTP_PRT_plant"/>
    <property type="match status" value="1"/>
</dbReference>
<dbReference type="Pfam" id="PF00168">
    <property type="entry name" value="C2"/>
    <property type="match status" value="5"/>
</dbReference>
<sequence>MAKLIVEVLDASDLMPKDGQGSASPYVEVEFEEQRQRTQTKPKDLNPQWNEKLVFNIDNPRALPNKTVDVSVFNDRKHGHRNKFLGRVRISGVSVPFSESESMIQRYPLDKRGPFSNIKGDISLKIYATLGHFYSPPQAQHFNGVETKESFETFETKESFQTFETKETTPLQEFDTNKLEDEYRASEYKKKKKKEKEVRTFYSVGSGGGGGPAPAPAPSLPSAFMAKLIVEVLDASDLMPKDGQGSASPYVEVEFEEQRQRTQTKPKDLNPQWNEKLVFNIDNPRALPNKTVDVSVFNDRKHGHRNKFLGRVRISGVSVPFSESESMIQRYPLDKRGPFSNIKGDISLKIYATLGHFYSPPQAQHFNGVETKESFETFETKESFQTFETKETTPLQEFDTNKLEDEYRASEYKKKKKKEKEVRTFYSVGSGGGGGPAPAPAPAPAPPPPVQKPVTFEARSDFAKAGPAGPGTVMHMQFPGQRPEFQLVETRPPVAARMSYWRREKTVGTYDLVEQMHYLYVNVVKAKDLPVMDITGSLDPYVEVKLGNYKGVTKHLEKNQNPIWNSVFAFSKERLQSNLIEITVKDKDIGKDDFVGRVVFDIMEVPLRVPPDSPLAPLWYKLDNKKGEKVQGEIMLAVWMGTQADEAFPEAWHSDAHNVSHQSLYNTRSNVYFSPKLYYLRVQVIAAQDLVASDHTRLPDTFVRVQIGHQVRVTRPQMKQINPVWNEELMFVASEPFEEMIIISVEDRTGPGKDEIIGRMIIPVREIPQRTDSTKLPDPYWFNLHRHSVEEQVDKKKEVKFSSKIHLRLCLDAGYHVLDESTHFSSDLQPSSKHLRKPSIGILKLGILSAKNLLPMKGKDGRTTDAYCVAKYGNKWIRTRTLLDTLAPRWNEQYTWEVYDPCTVITIGVFDNCHINGSREDARDQRIGKVRIRLSTLETDRIYTHYYPLLVLQQPSGLRKHGELHLALRFTCTAWVNMVAQYGRPILPKMHYAQPIPVRHIDWLRHQAMQIVAARLARAEPPLRRETVEYMLDVDYHMWSLRRSKANFQRIMSLLSGFSAVCRWFNGICLWKNPLTTILVHVLFLILVCYPELILPTIFLYLFVIGLWNYRFRPRHPPHMDIKLSQAGMVHPDELDEEFDTFPTSRPTEIVRMRYDRLRSVAGKVQTVIGDLATQGERALAILSWRDSRATAIFIVLALIFAVFLYVTPFQVVAILIGLYLLRHPRFRSRLPSVPVNFFKRLPAKSDMLLL</sequence>
<dbReference type="PANTHER" id="PTHR31425:SF22">
    <property type="entry name" value="MULTIPLE C2 DOMAIN AND TRANSMEMBRANE REGION PROTEIN 6"/>
    <property type="match status" value="1"/>
</dbReference>
<keyword evidence="3 9" id="KW-0812">Transmembrane</keyword>
<evidence type="ECO:0000313" key="12">
    <source>
        <dbReference type="Proteomes" id="UP001642360"/>
    </source>
</evidence>
<dbReference type="InterPro" id="IPR047259">
    <property type="entry name" value="QUIRKY-like"/>
</dbReference>
<keyword evidence="12" id="KW-1185">Reference proteome</keyword>
<dbReference type="GO" id="GO:0016020">
    <property type="term" value="C:membrane"/>
    <property type="evidence" value="ECO:0007669"/>
    <property type="project" value="UniProtKB-SubCell"/>
</dbReference>
<dbReference type="SMART" id="SM00239">
    <property type="entry name" value="C2"/>
    <property type="match status" value="5"/>
</dbReference>
<dbReference type="FunFam" id="2.60.40.150:FF:000090">
    <property type="entry name" value="C2 domain-containing protein"/>
    <property type="match status" value="1"/>
</dbReference>
<protein>
    <recommendedName>
        <fullName evidence="10">C2 domain-containing protein</fullName>
    </recommendedName>
</protein>
<comment type="caution">
    <text evidence="11">The sequence shown here is derived from an EMBL/GenBank/DDBJ whole genome shotgun (WGS) entry which is preliminary data.</text>
</comment>
<evidence type="ECO:0000256" key="9">
    <source>
        <dbReference type="SAM" id="Phobius"/>
    </source>
</evidence>
<evidence type="ECO:0000256" key="4">
    <source>
        <dbReference type="ARBA" id="ARBA00022737"/>
    </source>
</evidence>
<proteinExistence type="inferred from homology"/>
<keyword evidence="4" id="KW-0677">Repeat</keyword>
<dbReference type="Proteomes" id="UP001642360">
    <property type="component" value="Unassembled WGS sequence"/>
</dbReference>
<dbReference type="InterPro" id="IPR047255">
    <property type="entry name" value="C2D_MCTP_PRT_plant"/>
</dbReference>
<dbReference type="InterPro" id="IPR047257">
    <property type="entry name" value="C2B_MCTP_PRT_plant"/>
</dbReference>
<dbReference type="CDD" id="cd08378">
    <property type="entry name" value="C2B_MCTP_PRT_plant"/>
    <property type="match status" value="1"/>
</dbReference>
<feature type="transmembrane region" description="Helical" evidence="9">
    <location>
        <begin position="1192"/>
        <end position="1222"/>
    </location>
</feature>
<organism evidence="11 12">
    <name type="scientific">Ilex paraguariensis</name>
    <name type="common">yerba mate</name>
    <dbReference type="NCBI Taxonomy" id="185542"/>
    <lineage>
        <taxon>Eukaryota</taxon>
        <taxon>Viridiplantae</taxon>
        <taxon>Streptophyta</taxon>
        <taxon>Embryophyta</taxon>
        <taxon>Tracheophyta</taxon>
        <taxon>Spermatophyta</taxon>
        <taxon>Magnoliopsida</taxon>
        <taxon>eudicotyledons</taxon>
        <taxon>Gunneridae</taxon>
        <taxon>Pentapetalae</taxon>
        <taxon>asterids</taxon>
        <taxon>campanulids</taxon>
        <taxon>Aquifoliales</taxon>
        <taxon>Aquifoliaceae</taxon>
        <taxon>Ilex</taxon>
    </lineage>
</organism>
<gene>
    <name evidence="11" type="ORF">ILEXP_LOCUS4132</name>
</gene>
<comment type="similarity">
    <text evidence="2">Belongs to the MCTP family.</text>
</comment>
<evidence type="ECO:0000256" key="6">
    <source>
        <dbReference type="ARBA" id="ARBA00022989"/>
    </source>
</evidence>
<dbReference type="Pfam" id="PF08372">
    <property type="entry name" value="PRT_C"/>
    <property type="match status" value="1"/>
</dbReference>
<evidence type="ECO:0000259" key="10">
    <source>
        <dbReference type="PROSITE" id="PS50004"/>
    </source>
</evidence>
<feature type="domain" description="C2" evidence="10">
    <location>
        <begin position="1"/>
        <end position="111"/>
    </location>
</feature>
<dbReference type="InterPro" id="IPR000008">
    <property type="entry name" value="C2_dom"/>
</dbReference>
<dbReference type="FunFam" id="2.60.40.150:FF:000128">
    <property type="entry name" value="C2 domain-containing protein"/>
    <property type="match status" value="1"/>
</dbReference>
<evidence type="ECO:0000313" key="11">
    <source>
        <dbReference type="EMBL" id="CAK9137113.1"/>
    </source>
</evidence>
<keyword evidence="5" id="KW-0106">Calcium</keyword>
<evidence type="ECO:0000256" key="5">
    <source>
        <dbReference type="ARBA" id="ARBA00022837"/>
    </source>
</evidence>
<evidence type="ECO:0000256" key="2">
    <source>
        <dbReference type="ARBA" id="ARBA00007923"/>
    </source>
</evidence>
<feature type="domain" description="C2" evidence="10">
    <location>
        <begin position="824"/>
        <end position="947"/>
    </location>
</feature>
<feature type="region of interest" description="Disordered" evidence="8">
    <location>
        <begin position="426"/>
        <end position="450"/>
    </location>
</feature>
<dbReference type="InterPro" id="IPR047258">
    <property type="entry name" value="C2C_MCTP_PRT_plant"/>
</dbReference>
<dbReference type="CDD" id="cd04019">
    <property type="entry name" value="C2C_MCTP_PRT_plant"/>
    <property type="match status" value="1"/>
</dbReference>
<name>A0ABC8R3D2_9AQUA</name>
<dbReference type="InterPro" id="IPR013583">
    <property type="entry name" value="MCTP_C"/>
</dbReference>
<evidence type="ECO:0000256" key="1">
    <source>
        <dbReference type="ARBA" id="ARBA00004141"/>
    </source>
</evidence>
<dbReference type="CDD" id="cd04022">
    <property type="entry name" value="C2A_MCTP_PRT_plant"/>
    <property type="match status" value="2"/>
</dbReference>